<dbReference type="Proteomes" id="UP000530928">
    <property type="component" value="Unassembled WGS sequence"/>
</dbReference>
<proteinExistence type="predicted"/>
<reference evidence="2 3" key="1">
    <citation type="submission" date="2020-07" db="EMBL/GenBank/DDBJ databases">
        <title>Genomic Encyclopedia of Type Strains, Phase IV (KMG-IV): sequencing the most valuable type-strain genomes for metagenomic binning, comparative biology and taxonomic classification.</title>
        <authorList>
            <person name="Goeker M."/>
        </authorList>
    </citation>
    <scope>NUCLEOTIDE SEQUENCE [LARGE SCALE GENOMIC DNA]</scope>
    <source>
        <strain evidence="2 3">DSM 45533</strain>
    </source>
</reference>
<evidence type="ECO:0000259" key="1">
    <source>
        <dbReference type="Pfam" id="PF13401"/>
    </source>
</evidence>
<dbReference type="SUPFAM" id="SSF52540">
    <property type="entry name" value="P-loop containing nucleoside triphosphate hydrolases"/>
    <property type="match status" value="1"/>
</dbReference>
<evidence type="ECO:0000313" key="2">
    <source>
        <dbReference type="EMBL" id="MBA2893765.1"/>
    </source>
</evidence>
<protein>
    <submittedName>
        <fullName evidence="2">Non-specific serine/threonine protein kinase</fullName>
        <ecNumber evidence="2">2.7.11.1</ecNumber>
    </submittedName>
</protein>
<dbReference type="EC" id="2.7.11.1" evidence="2"/>
<dbReference type="Gene3D" id="1.25.40.10">
    <property type="entry name" value="Tetratricopeptide repeat domain"/>
    <property type="match status" value="1"/>
</dbReference>
<dbReference type="PRINTS" id="PR00364">
    <property type="entry name" value="DISEASERSIST"/>
</dbReference>
<dbReference type="AlphaFoldDB" id="A0A7W0CML6"/>
<dbReference type="PANTHER" id="PTHR47691">
    <property type="entry name" value="REGULATOR-RELATED"/>
    <property type="match status" value="1"/>
</dbReference>
<keyword evidence="2" id="KW-0808">Transferase</keyword>
<dbReference type="InterPro" id="IPR011990">
    <property type="entry name" value="TPR-like_helical_dom_sf"/>
</dbReference>
<dbReference type="EMBL" id="JACDUR010000005">
    <property type="protein sequence ID" value="MBA2893765.1"/>
    <property type="molecule type" value="Genomic_DNA"/>
</dbReference>
<gene>
    <name evidence="2" type="ORF">HNR30_005126</name>
</gene>
<dbReference type="RefSeq" id="WP_181612539.1">
    <property type="nucleotide sequence ID" value="NZ_BAABAM010000005.1"/>
</dbReference>
<dbReference type="Gene3D" id="3.40.50.300">
    <property type="entry name" value="P-loop containing nucleotide triphosphate hydrolases"/>
    <property type="match status" value="1"/>
</dbReference>
<accession>A0A7W0CML6</accession>
<dbReference type="Pfam" id="PF13401">
    <property type="entry name" value="AAA_22"/>
    <property type="match status" value="1"/>
</dbReference>
<keyword evidence="2" id="KW-0418">Kinase</keyword>
<organism evidence="2 3">
    <name type="scientific">Nonomuraea soli</name>
    <dbReference type="NCBI Taxonomy" id="1032476"/>
    <lineage>
        <taxon>Bacteria</taxon>
        <taxon>Bacillati</taxon>
        <taxon>Actinomycetota</taxon>
        <taxon>Actinomycetes</taxon>
        <taxon>Streptosporangiales</taxon>
        <taxon>Streptosporangiaceae</taxon>
        <taxon>Nonomuraea</taxon>
    </lineage>
</organism>
<dbReference type="GO" id="GO:0004674">
    <property type="term" value="F:protein serine/threonine kinase activity"/>
    <property type="evidence" value="ECO:0007669"/>
    <property type="project" value="UniProtKB-KW"/>
</dbReference>
<dbReference type="GO" id="GO:0016887">
    <property type="term" value="F:ATP hydrolysis activity"/>
    <property type="evidence" value="ECO:0007669"/>
    <property type="project" value="InterPro"/>
</dbReference>
<comment type="caution">
    <text evidence="2">The sequence shown here is derived from an EMBL/GenBank/DDBJ whole genome shotgun (WGS) entry which is preliminary data.</text>
</comment>
<keyword evidence="2" id="KW-0723">Serine/threonine-protein kinase</keyword>
<dbReference type="InterPro" id="IPR049945">
    <property type="entry name" value="AAA_22"/>
</dbReference>
<keyword evidence="3" id="KW-1185">Reference proteome</keyword>
<name>A0A7W0CML6_9ACTN</name>
<dbReference type="InterPro" id="IPR027417">
    <property type="entry name" value="P-loop_NTPase"/>
</dbReference>
<dbReference type="PANTHER" id="PTHR47691:SF3">
    <property type="entry name" value="HTH-TYPE TRANSCRIPTIONAL REGULATOR RV0890C-RELATED"/>
    <property type="match status" value="1"/>
</dbReference>
<sequence>MNLRTGNLPAESTSFVDRERELAELRRLVGGSRLVTLTGVGGVGKSRLALRLASQLAHAYADGVWFVELSSLQEPALLAHTVALTLGVPDQSARLPGEVLAEYLAGRRLLIVWDTCEHMIAACADLAAALLRAAPGLHLVVTSRVRLGLSEERLFTVEPLAVPEPGEIGPDYTTQPAVVLFAERARAVAPSFTLTPQVAAICHRLDGLPLAIELAAARQRVMTVQEITDHLADRFHLLTGTPHGDPRHQTLRTTIGWSHELCEPKERLLWARLSVFAGLFDLDAATTVCADEALSPAEITHVLRALVDKSIVQRLPEGYRMLDTIREYGAQWLAELGQDEPLRRGHRDYFLGLARWFYADWYGPRQIEWYDRLRRRLPDIRTALDYSFSRPDQQLAGLDLAGCLIYCWVCLGMVREGRLHLDRGLSLAVEQGPELARALWASGWVTLTQGDYERGQVRLEHALRVADELGDLEALPHAGAITAVAPALAGRNDDAERLCGEVLALVGSRHHDCLFVVHIHRLIARAQSGDLDGALETVRTIRELSDRHGEVWARSYADAFGAGVQLGLGDFAAAAASARAAIRVKSSLNDALGLAISFTNLALATAFLGDAARGATLLGIATAQWQVAGSVVAQTSPAFVAAHTRCEEHCRAAVGDQAFEHAFGEGEEMDLRAALAYALHDPGRRR</sequence>
<evidence type="ECO:0000313" key="3">
    <source>
        <dbReference type="Proteomes" id="UP000530928"/>
    </source>
</evidence>
<feature type="domain" description="ORC1/DEAH AAA+ ATPase" evidence="1">
    <location>
        <begin position="32"/>
        <end position="120"/>
    </location>
</feature>
<dbReference type="SUPFAM" id="SSF48452">
    <property type="entry name" value="TPR-like"/>
    <property type="match status" value="1"/>
</dbReference>